<keyword evidence="3" id="KW-1185">Reference proteome</keyword>
<dbReference type="NCBIfam" id="TIGR01764">
    <property type="entry name" value="excise"/>
    <property type="match status" value="1"/>
</dbReference>
<dbReference type="GO" id="GO:0003677">
    <property type="term" value="F:DNA binding"/>
    <property type="evidence" value="ECO:0007669"/>
    <property type="project" value="InterPro"/>
</dbReference>
<evidence type="ECO:0000313" key="2">
    <source>
        <dbReference type="EMBL" id="RKN43101.1"/>
    </source>
</evidence>
<reference evidence="2 3" key="1">
    <citation type="journal article" date="2014" name="Int. J. Syst. Evol. Microbiol.">
        <title>Streptomyces hoynatensis sp. nov., isolated from deep marine sediment.</title>
        <authorList>
            <person name="Veyisoglu A."/>
            <person name="Sahin N."/>
        </authorList>
    </citation>
    <scope>NUCLEOTIDE SEQUENCE [LARGE SCALE GENOMIC DNA]</scope>
    <source>
        <strain evidence="2 3">KCTC 29097</strain>
    </source>
</reference>
<dbReference type="InterPro" id="IPR010093">
    <property type="entry name" value="SinI_DNA-bd"/>
</dbReference>
<comment type="caution">
    <text evidence="2">The sequence shown here is derived from an EMBL/GenBank/DDBJ whole genome shotgun (WGS) entry which is preliminary data.</text>
</comment>
<evidence type="ECO:0000313" key="3">
    <source>
        <dbReference type="Proteomes" id="UP000272474"/>
    </source>
</evidence>
<dbReference type="Proteomes" id="UP000272474">
    <property type="component" value="Unassembled WGS sequence"/>
</dbReference>
<dbReference type="InterPro" id="IPR041657">
    <property type="entry name" value="HTH_17"/>
</dbReference>
<dbReference type="RefSeq" id="WP_120678385.1">
    <property type="nucleotide sequence ID" value="NZ_RBAL01000005.1"/>
</dbReference>
<dbReference type="OrthoDB" id="1093249at2"/>
<name>A0A3A9Z3U2_9ACTN</name>
<proteinExistence type="predicted"/>
<accession>A0A3A9Z3U2</accession>
<evidence type="ECO:0000259" key="1">
    <source>
        <dbReference type="Pfam" id="PF12728"/>
    </source>
</evidence>
<organism evidence="2 3">
    <name type="scientific">Streptomyces hoynatensis</name>
    <dbReference type="NCBI Taxonomy" id="1141874"/>
    <lineage>
        <taxon>Bacteria</taxon>
        <taxon>Bacillati</taxon>
        <taxon>Actinomycetota</taxon>
        <taxon>Actinomycetes</taxon>
        <taxon>Kitasatosporales</taxon>
        <taxon>Streptomycetaceae</taxon>
        <taxon>Streptomyces</taxon>
    </lineage>
</organism>
<dbReference type="Pfam" id="PF12728">
    <property type="entry name" value="HTH_17"/>
    <property type="match status" value="1"/>
</dbReference>
<protein>
    <submittedName>
        <fullName evidence="2">Helix-turn-helix domain-containing protein</fullName>
    </submittedName>
</protein>
<sequence length="72" mass="8103">MDTPRLADAIDPTLVLLTVEEAARRLRIGRTTCYQLIRSGELESIPIGSLRRIPVDALSEYVARRRARLRAA</sequence>
<dbReference type="EMBL" id="RBAL01000005">
    <property type="protein sequence ID" value="RKN43101.1"/>
    <property type="molecule type" value="Genomic_DNA"/>
</dbReference>
<gene>
    <name evidence="2" type="ORF">D7294_11440</name>
</gene>
<feature type="domain" description="Helix-turn-helix" evidence="1">
    <location>
        <begin position="16"/>
        <end position="66"/>
    </location>
</feature>
<dbReference type="AlphaFoldDB" id="A0A3A9Z3U2"/>